<accession>A0A198A7I4</accession>
<dbReference type="Pfam" id="PF01230">
    <property type="entry name" value="HIT"/>
    <property type="match status" value="1"/>
</dbReference>
<dbReference type="Proteomes" id="UP000078454">
    <property type="component" value="Unassembled WGS sequence"/>
</dbReference>
<dbReference type="PANTHER" id="PTHR46648:SF1">
    <property type="entry name" value="ADENOSINE 5'-MONOPHOSPHORAMIDASE HNT1"/>
    <property type="match status" value="1"/>
</dbReference>
<dbReference type="PANTHER" id="PTHR46648">
    <property type="entry name" value="HIT FAMILY PROTEIN 1"/>
    <property type="match status" value="1"/>
</dbReference>
<dbReference type="InterPro" id="IPR001310">
    <property type="entry name" value="Histidine_triad_HIT"/>
</dbReference>
<evidence type="ECO:0000313" key="5">
    <source>
        <dbReference type="EMBL" id="OAS17065.1"/>
    </source>
</evidence>
<protein>
    <submittedName>
        <fullName evidence="5">Cell-cycle regulation histidine triad HIT protein</fullName>
    </submittedName>
</protein>
<dbReference type="InterPro" id="IPR019808">
    <property type="entry name" value="Histidine_triad_CS"/>
</dbReference>
<reference evidence="5 6" key="1">
    <citation type="submission" date="2016-05" db="EMBL/GenBank/DDBJ databases">
        <title>Paenibacillus sp. 1ZS3-15 nov., isolated from the rhizosphere soil.</title>
        <authorList>
            <person name="Zhang X.X."/>
            <person name="Zhang J."/>
        </authorList>
    </citation>
    <scope>NUCLEOTIDE SEQUENCE [LARGE SCALE GENOMIC DNA]</scope>
    <source>
        <strain evidence="5 6">1ZS3-15</strain>
    </source>
</reference>
<dbReference type="AlphaFoldDB" id="A0A198A7I4"/>
<dbReference type="PROSITE" id="PS00892">
    <property type="entry name" value="HIT_1"/>
    <property type="match status" value="1"/>
</dbReference>
<organism evidence="5 6">
    <name type="scientific">Paenibacillus oryzisoli</name>
    <dbReference type="NCBI Taxonomy" id="1850517"/>
    <lineage>
        <taxon>Bacteria</taxon>
        <taxon>Bacillati</taxon>
        <taxon>Bacillota</taxon>
        <taxon>Bacilli</taxon>
        <taxon>Bacillales</taxon>
        <taxon>Paenibacillaceae</taxon>
        <taxon>Paenibacillus</taxon>
    </lineage>
</organism>
<dbReference type="EMBL" id="LYPB01000073">
    <property type="protein sequence ID" value="OAS17065.1"/>
    <property type="molecule type" value="Genomic_DNA"/>
</dbReference>
<evidence type="ECO:0000256" key="2">
    <source>
        <dbReference type="PIRSR" id="PIRSR601310-3"/>
    </source>
</evidence>
<dbReference type="GO" id="GO:0003824">
    <property type="term" value="F:catalytic activity"/>
    <property type="evidence" value="ECO:0007669"/>
    <property type="project" value="InterPro"/>
</dbReference>
<feature type="active site" description="Tele-AMP-histidine intermediate" evidence="1">
    <location>
        <position position="98"/>
    </location>
</feature>
<proteinExistence type="predicted"/>
<gene>
    <name evidence="5" type="ORF">A8708_02260</name>
</gene>
<keyword evidence="6" id="KW-1185">Reference proteome</keyword>
<dbReference type="PROSITE" id="PS51084">
    <property type="entry name" value="HIT_2"/>
    <property type="match status" value="1"/>
</dbReference>
<dbReference type="Gene3D" id="3.30.428.10">
    <property type="entry name" value="HIT-like"/>
    <property type="match status" value="1"/>
</dbReference>
<sequence length="131" mass="15354">MLNCPYCNIFDDNSHEVILSNERCIYTLLKEQEIKGAGIIVPKEHRETVFDLTQDEWNETYQLLHEVKLYLDRNYKPDGYNVGWNCGHVGGQHVFHSHLHVIPRYADEPMAGKGIRYLFKNNQKVNGETQY</sequence>
<evidence type="ECO:0000259" key="4">
    <source>
        <dbReference type="PROSITE" id="PS51084"/>
    </source>
</evidence>
<comment type="caution">
    <text evidence="5">The sequence shown here is derived from an EMBL/GenBank/DDBJ whole genome shotgun (WGS) entry which is preliminary data.</text>
</comment>
<feature type="short sequence motif" description="Histidine triad motif" evidence="2 3">
    <location>
        <begin position="96"/>
        <end position="100"/>
    </location>
</feature>
<dbReference type="OrthoDB" id="9784774at2"/>
<evidence type="ECO:0000256" key="1">
    <source>
        <dbReference type="PIRSR" id="PIRSR601310-1"/>
    </source>
</evidence>
<name>A0A198A7I4_9BACL</name>
<evidence type="ECO:0000256" key="3">
    <source>
        <dbReference type="PROSITE-ProRule" id="PRU00464"/>
    </source>
</evidence>
<dbReference type="InterPro" id="IPR011146">
    <property type="entry name" value="HIT-like"/>
</dbReference>
<feature type="domain" description="HIT" evidence="4">
    <location>
        <begin position="5"/>
        <end position="111"/>
    </location>
</feature>
<dbReference type="InterPro" id="IPR036265">
    <property type="entry name" value="HIT-like_sf"/>
</dbReference>
<dbReference type="SUPFAM" id="SSF54197">
    <property type="entry name" value="HIT-like"/>
    <property type="match status" value="1"/>
</dbReference>
<dbReference type="STRING" id="1850517.A8708_02260"/>
<dbReference type="GO" id="GO:0009117">
    <property type="term" value="P:nucleotide metabolic process"/>
    <property type="evidence" value="ECO:0007669"/>
    <property type="project" value="TreeGrafter"/>
</dbReference>
<evidence type="ECO:0000313" key="6">
    <source>
        <dbReference type="Proteomes" id="UP000078454"/>
    </source>
</evidence>